<dbReference type="EMBL" id="AXCW01000184">
    <property type="protein sequence ID" value="EYR62712.1"/>
    <property type="molecule type" value="Genomic_DNA"/>
</dbReference>
<proteinExistence type="predicted"/>
<reference evidence="1 2" key="1">
    <citation type="submission" date="2014-01" db="EMBL/GenBank/DDBJ databases">
        <title>Actinotalea ferrariae CF5-4.</title>
        <authorList>
            <person name="Chen F."/>
            <person name="Li Y."/>
            <person name="Wang G."/>
        </authorList>
    </citation>
    <scope>NUCLEOTIDE SEQUENCE [LARGE SCALE GENOMIC DNA]</scope>
    <source>
        <strain evidence="1 2">CF5-4</strain>
    </source>
</reference>
<gene>
    <name evidence="1" type="ORF">N866_05730</name>
</gene>
<accession>A0A021VUG2</accession>
<comment type="caution">
    <text evidence="1">The sequence shown here is derived from an EMBL/GenBank/DDBJ whole genome shotgun (WGS) entry which is preliminary data.</text>
</comment>
<dbReference type="Gene3D" id="3.40.50.620">
    <property type="entry name" value="HUPs"/>
    <property type="match status" value="1"/>
</dbReference>
<dbReference type="RefSeq" id="WP_034227353.1">
    <property type="nucleotide sequence ID" value="NZ_AXCW01000184.1"/>
</dbReference>
<sequence length="161" mass="17229">MTETILLLTEDALTPADVEHITGLHAADDVAYRVLVPADTEQNMLVSIVDHLSLGELREALDAALGREERPDVARRTAAEQLAATLTELRAAGAVAEGDVVDDDPLPALRAAVAAGPVREVVVVTRPHAVEDTFHTDWASRARDVLEVPVMHLYSGTNLLG</sequence>
<dbReference type="Proteomes" id="UP000019753">
    <property type="component" value="Unassembled WGS sequence"/>
</dbReference>
<evidence type="ECO:0000313" key="2">
    <source>
        <dbReference type="Proteomes" id="UP000019753"/>
    </source>
</evidence>
<dbReference type="SUPFAM" id="SSF52402">
    <property type="entry name" value="Adenine nucleotide alpha hydrolases-like"/>
    <property type="match status" value="1"/>
</dbReference>
<dbReference type="InterPro" id="IPR014729">
    <property type="entry name" value="Rossmann-like_a/b/a_fold"/>
</dbReference>
<protein>
    <recommendedName>
        <fullName evidence="3">UspA domain-containing protein</fullName>
    </recommendedName>
</protein>
<dbReference type="OrthoDB" id="3825223at2"/>
<keyword evidence="2" id="KW-1185">Reference proteome</keyword>
<evidence type="ECO:0008006" key="3">
    <source>
        <dbReference type="Google" id="ProtNLM"/>
    </source>
</evidence>
<dbReference type="AlphaFoldDB" id="A0A021VUG2"/>
<evidence type="ECO:0000313" key="1">
    <source>
        <dbReference type="EMBL" id="EYR62712.1"/>
    </source>
</evidence>
<name>A0A021VUG2_9CELL</name>
<organism evidence="1 2">
    <name type="scientific">Actinotalea ferrariae CF5-4</name>
    <dbReference type="NCBI Taxonomy" id="948458"/>
    <lineage>
        <taxon>Bacteria</taxon>
        <taxon>Bacillati</taxon>
        <taxon>Actinomycetota</taxon>
        <taxon>Actinomycetes</taxon>
        <taxon>Micrococcales</taxon>
        <taxon>Cellulomonadaceae</taxon>
        <taxon>Actinotalea</taxon>
    </lineage>
</organism>